<proteinExistence type="inferred from homology"/>
<sequence>MADQRPKDAAFLPQAWQPGLQRLAKSFSREKLAPLARVSDTLSDVKRNGEHLMLTAQSQVAKLNENTARLAGDLSVLASRGEGRPSRLGGLRKSSSEANLQRAGHGSSRSARQSSRLGSGWPIPRRRTTHASDAEALKAQDSRPRSLDDLLASPLQNAQETLGHCQKNLATLGEALAEHKATLETRLATFARERAAACQPWLRASASSGALASLAGAGPPAPPLPPPPWRGVREGAAAVLEGGERSGASSTGAGSAAPPARARGGSSLRDPGRRITIVTTASLPWMTGTAVNPLLRAAYLARDASRAVTLMVPWLAPADQARVFPGDLSFDSPAAQEAWVRAWVRKRTGFDSDFRLTFYPARYAPEKCSILPVGDPTRYVPDHEADVAVLEEPEHLNWYHHGARWSDKFRHVVGVMHTNYLDYARREEHGWAKELVLKHVNRLVCRAHCHKVVKLSDAVQSLPREVTEFVHGVPDAFLAVGRASATGARAAPGSGGEGAEGVEPGAGEGAGAGGGAPAASGGSAGSPAARFSRGAYFIGKVVWGKGYTELLDLVSQAGPALEGAPLDCYGTGEDAEEVAARAAKQGLPLAFHGARDHLDPSIHDYRCFVNPSTSDVVATTTAEALAMGKWVVCADLPCNAFFTQFKNCLIYRTPDEFARHVRHAMTQDPAPLPEEDARRLSWEAATERFLDVSELREEDLARRPLDSALDRLAYAAHNSLTGVEGLRAAAGAGAGTRDNPQRLDDYDPALSLRGGIFDSKKRAGGRAEAVTRASA</sequence>
<dbReference type="PANTHER" id="PTHR46132:SF1">
    <property type="entry name" value="DIGALACTOSYLDIACYLGLYCEROL SYNTHASE 2, CHLOROPLASTIC"/>
    <property type="match status" value="1"/>
</dbReference>
<dbReference type="SUPFAM" id="SSF53756">
    <property type="entry name" value="UDP-Glycosyltransferase/glycogen phosphorylase"/>
    <property type="match status" value="1"/>
</dbReference>
<feature type="compositionally biased region" description="Low complexity" evidence="8">
    <location>
        <begin position="246"/>
        <end position="267"/>
    </location>
</feature>
<evidence type="ECO:0000256" key="4">
    <source>
        <dbReference type="ARBA" id="ARBA00022528"/>
    </source>
</evidence>
<evidence type="ECO:0008006" key="10">
    <source>
        <dbReference type="Google" id="ProtNLM"/>
    </source>
</evidence>
<protein>
    <recommendedName>
        <fullName evidence="10">Digalactosyldiacylglycerol synthase</fullName>
    </recommendedName>
</protein>
<evidence type="ECO:0000256" key="7">
    <source>
        <dbReference type="ARBA" id="ARBA00023136"/>
    </source>
</evidence>
<dbReference type="Gene3D" id="3.40.50.2000">
    <property type="entry name" value="Glycogen Phosphorylase B"/>
    <property type="match status" value="1"/>
</dbReference>
<comment type="subcellular location">
    <subcellularLocation>
        <location evidence="2">Membrane</location>
    </subcellularLocation>
    <subcellularLocation>
        <location evidence="1">Plastid</location>
        <location evidence="1">Chloroplast</location>
    </subcellularLocation>
</comment>
<reference evidence="9" key="1">
    <citation type="submission" date="2015-08" db="EMBL/GenBank/DDBJ databases">
        <authorList>
            <person name="Babu N.S."/>
            <person name="Beckwith C.J."/>
            <person name="Beseler K.G."/>
            <person name="Brison A."/>
            <person name="Carone J.V."/>
            <person name="Caskin T.P."/>
            <person name="Diamond M."/>
            <person name="Durham M.E."/>
            <person name="Foxe J.M."/>
            <person name="Go M."/>
            <person name="Henderson B.A."/>
            <person name="Jones I.B."/>
            <person name="McGettigan J.A."/>
            <person name="Micheletti S.J."/>
            <person name="Nasrallah M.E."/>
            <person name="Ortiz D."/>
            <person name="Piller C.R."/>
            <person name="Privatt S.R."/>
            <person name="Schneider S.L."/>
            <person name="Sharp S."/>
            <person name="Smith T.C."/>
            <person name="Stanton J.D."/>
            <person name="Ullery H.E."/>
            <person name="Wilson R.J."/>
            <person name="Serrano M.G."/>
            <person name="Buck G."/>
            <person name="Lee V."/>
            <person name="Wang Y."/>
            <person name="Carvalho R."/>
            <person name="Voegtly L."/>
            <person name="Shi R."/>
            <person name="Duckworth R."/>
            <person name="Johnson A."/>
            <person name="Loviza R."/>
            <person name="Walstead R."/>
            <person name="Shah Z."/>
            <person name="Kiflezghi M."/>
            <person name="Wade K."/>
            <person name="Ball S.L."/>
            <person name="Bradley K.W."/>
            <person name="Asai D.J."/>
            <person name="Bowman C.A."/>
            <person name="Russell D.A."/>
            <person name="Pope W.H."/>
            <person name="Jacobs-Sera D."/>
            <person name="Hendrix R.W."/>
            <person name="Hatfull G.F."/>
        </authorList>
    </citation>
    <scope>NUCLEOTIDE SEQUENCE</scope>
</reference>
<keyword evidence="6" id="KW-0808">Transferase</keyword>
<dbReference type="GO" id="GO:0009707">
    <property type="term" value="C:chloroplast outer membrane"/>
    <property type="evidence" value="ECO:0007669"/>
    <property type="project" value="TreeGrafter"/>
</dbReference>
<feature type="region of interest" description="Disordered" evidence="8">
    <location>
        <begin position="241"/>
        <end position="271"/>
    </location>
</feature>
<evidence type="ECO:0000256" key="5">
    <source>
        <dbReference type="ARBA" id="ARBA00022640"/>
    </source>
</evidence>
<gene>
    <name evidence="9" type="ORF">g.33040</name>
</gene>
<feature type="compositionally biased region" description="Gly residues" evidence="8">
    <location>
        <begin position="493"/>
        <end position="516"/>
    </location>
</feature>
<evidence type="ECO:0000256" key="1">
    <source>
        <dbReference type="ARBA" id="ARBA00004229"/>
    </source>
</evidence>
<comment type="similarity">
    <text evidence="3">Belongs to the glycosyltransferase group 1 family. Glycosyltransferase 4 subfamily.</text>
</comment>
<dbReference type="Pfam" id="PF13692">
    <property type="entry name" value="Glyco_trans_1_4"/>
    <property type="match status" value="1"/>
</dbReference>
<evidence type="ECO:0000313" key="9">
    <source>
        <dbReference type="EMBL" id="JAT71889.1"/>
    </source>
</evidence>
<dbReference type="AlphaFoldDB" id="A0A1D1ZY81"/>
<accession>A0A1D1ZY81</accession>
<organism evidence="9">
    <name type="scientific">Auxenochlorella protothecoides</name>
    <name type="common">Green microalga</name>
    <name type="synonym">Chlorella protothecoides</name>
    <dbReference type="NCBI Taxonomy" id="3075"/>
    <lineage>
        <taxon>Eukaryota</taxon>
        <taxon>Viridiplantae</taxon>
        <taxon>Chlorophyta</taxon>
        <taxon>core chlorophytes</taxon>
        <taxon>Trebouxiophyceae</taxon>
        <taxon>Chlorellales</taxon>
        <taxon>Chlorellaceae</taxon>
        <taxon>Auxenochlorella</taxon>
    </lineage>
</organism>
<evidence type="ECO:0000256" key="6">
    <source>
        <dbReference type="ARBA" id="ARBA00022679"/>
    </source>
</evidence>
<feature type="region of interest" description="Disordered" evidence="8">
    <location>
        <begin position="488"/>
        <end position="524"/>
    </location>
</feature>
<feature type="region of interest" description="Disordered" evidence="8">
    <location>
        <begin position="80"/>
        <end position="145"/>
    </location>
</feature>
<dbReference type="InterPro" id="IPR044525">
    <property type="entry name" value="DGDG1/2"/>
</dbReference>
<evidence type="ECO:0000256" key="8">
    <source>
        <dbReference type="SAM" id="MobiDB-lite"/>
    </source>
</evidence>
<evidence type="ECO:0000256" key="2">
    <source>
        <dbReference type="ARBA" id="ARBA00004370"/>
    </source>
</evidence>
<keyword evidence="7" id="KW-0472">Membrane</keyword>
<dbReference type="CDD" id="cd01635">
    <property type="entry name" value="Glycosyltransferase_GTB-type"/>
    <property type="match status" value="1"/>
</dbReference>
<dbReference type="EMBL" id="GDKF01006733">
    <property type="protein sequence ID" value="JAT71889.1"/>
    <property type="molecule type" value="Transcribed_RNA"/>
</dbReference>
<dbReference type="GO" id="GO:0019375">
    <property type="term" value="P:galactolipid biosynthetic process"/>
    <property type="evidence" value="ECO:0007669"/>
    <property type="project" value="TreeGrafter"/>
</dbReference>
<feature type="compositionally biased region" description="Basic and acidic residues" evidence="8">
    <location>
        <begin position="130"/>
        <end position="145"/>
    </location>
</feature>
<dbReference type="PANTHER" id="PTHR46132">
    <property type="entry name" value="DIGALACTOSYLDIACYLGLYCEROL SYNTHASE 2, CHLOROPLASTIC"/>
    <property type="match status" value="1"/>
</dbReference>
<dbReference type="GO" id="GO:0046481">
    <property type="term" value="F:digalactosyldiacylglycerol synthase activity"/>
    <property type="evidence" value="ECO:0007669"/>
    <property type="project" value="InterPro"/>
</dbReference>
<keyword evidence="5" id="KW-0934">Plastid</keyword>
<feature type="compositionally biased region" description="Polar residues" evidence="8">
    <location>
        <begin position="107"/>
        <end position="117"/>
    </location>
</feature>
<evidence type="ECO:0000256" key="3">
    <source>
        <dbReference type="ARBA" id="ARBA00009481"/>
    </source>
</evidence>
<name>A0A1D1ZY81_AUXPR</name>
<keyword evidence="4" id="KW-0150">Chloroplast</keyword>